<comment type="caution">
    <text evidence="2">The sequence shown here is derived from an EMBL/GenBank/DDBJ whole genome shotgun (WGS) entry which is preliminary data.</text>
</comment>
<dbReference type="Gene3D" id="3.20.20.190">
    <property type="entry name" value="Phosphatidylinositol (PI) phosphodiesterase"/>
    <property type="match status" value="1"/>
</dbReference>
<sequence>MARPVALPAAFRHLPIAHRAFHDRAAGRPENSPGAVKAAVEAGYAIEIDIQPSADGVPMVFHDYDLKRLTGRHGRIRGHAAAELAAMTLLDAADGIPTLAEILTIVEGRVPLLVEVKDQDGGMGPEVGPLEQAIARDLHGYAGDVALMSFNPHSVAALAEAAPERPRGITTSAYGEDWPLLTEAIRDRLRGIPDYDRVGASFISHEVRDLARPRVAELKASGAAVLCWTVRSPEVEAEARRHADNITFEGYRAAFPA</sequence>
<dbReference type="PANTHER" id="PTHR46211">
    <property type="entry name" value="GLYCEROPHOSPHORYL DIESTER PHOSPHODIESTERASE"/>
    <property type="match status" value="1"/>
</dbReference>
<dbReference type="PROSITE" id="PS51704">
    <property type="entry name" value="GP_PDE"/>
    <property type="match status" value="1"/>
</dbReference>
<organism evidence="2 3">
    <name type="scientific">Albidovulum sediminis</name>
    <dbReference type="NCBI Taxonomy" id="3066345"/>
    <lineage>
        <taxon>Bacteria</taxon>
        <taxon>Pseudomonadati</taxon>
        <taxon>Pseudomonadota</taxon>
        <taxon>Alphaproteobacteria</taxon>
        <taxon>Rhodobacterales</taxon>
        <taxon>Paracoccaceae</taxon>
        <taxon>Albidovulum</taxon>
    </lineage>
</organism>
<accession>A0ABT2NMA2</accession>
<evidence type="ECO:0000313" key="3">
    <source>
        <dbReference type="Proteomes" id="UP001205601"/>
    </source>
</evidence>
<proteinExistence type="predicted"/>
<protein>
    <submittedName>
        <fullName evidence="2">Glycerophosphodiester phosphodiesterase family protein</fullName>
    </submittedName>
</protein>
<dbReference type="Proteomes" id="UP001205601">
    <property type="component" value="Unassembled WGS sequence"/>
</dbReference>
<dbReference type="EMBL" id="JAOCQF010000001">
    <property type="protein sequence ID" value="MCT8330041.1"/>
    <property type="molecule type" value="Genomic_DNA"/>
</dbReference>
<gene>
    <name evidence="2" type="ORF">N5I32_10985</name>
</gene>
<reference evidence="3" key="1">
    <citation type="submission" date="2023-07" db="EMBL/GenBank/DDBJ databases">
        <title>Defluviimonas sediminis sp. nov., isolated from mangrove sediment.</title>
        <authorList>
            <person name="Liu L."/>
            <person name="Li J."/>
            <person name="Huang Y."/>
            <person name="Pan J."/>
            <person name="Li M."/>
        </authorList>
    </citation>
    <scope>NUCLEOTIDE SEQUENCE [LARGE SCALE GENOMIC DNA]</scope>
    <source>
        <strain evidence="3">FT324</strain>
    </source>
</reference>
<dbReference type="RefSeq" id="WP_261495672.1">
    <property type="nucleotide sequence ID" value="NZ_JAOCQF010000001.1"/>
</dbReference>
<dbReference type="InterPro" id="IPR030395">
    <property type="entry name" value="GP_PDE_dom"/>
</dbReference>
<evidence type="ECO:0000259" key="1">
    <source>
        <dbReference type="PROSITE" id="PS51704"/>
    </source>
</evidence>
<dbReference type="Pfam" id="PF03009">
    <property type="entry name" value="GDPD"/>
    <property type="match status" value="1"/>
</dbReference>
<feature type="domain" description="GP-PDE" evidence="1">
    <location>
        <begin position="13"/>
        <end position="257"/>
    </location>
</feature>
<dbReference type="SUPFAM" id="SSF51695">
    <property type="entry name" value="PLC-like phosphodiesterases"/>
    <property type="match status" value="1"/>
</dbReference>
<evidence type="ECO:0000313" key="2">
    <source>
        <dbReference type="EMBL" id="MCT8330041.1"/>
    </source>
</evidence>
<dbReference type="InterPro" id="IPR017946">
    <property type="entry name" value="PLC-like_Pdiesterase_TIM-brl"/>
</dbReference>
<keyword evidence="3" id="KW-1185">Reference proteome</keyword>
<dbReference type="PANTHER" id="PTHR46211:SF1">
    <property type="entry name" value="GLYCEROPHOSPHODIESTER PHOSPHODIESTERASE, CYTOPLASMIC"/>
    <property type="match status" value="1"/>
</dbReference>
<name>A0ABT2NMA2_9RHOB</name>